<evidence type="ECO:0000313" key="3">
    <source>
        <dbReference type="Proteomes" id="UP000095229"/>
    </source>
</evidence>
<name>A0A1E5JUS7_9GAMM</name>
<proteinExistence type="predicted"/>
<dbReference type="Pfam" id="PF14534">
    <property type="entry name" value="DUF4440"/>
    <property type="match status" value="1"/>
</dbReference>
<organism evidence="2 3">
    <name type="scientific">Legionella parisiensis</name>
    <dbReference type="NCBI Taxonomy" id="45071"/>
    <lineage>
        <taxon>Bacteria</taxon>
        <taxon>Pseudomonadati</taxon>
        <taxon>Pseudomonadota</taxon>
        <taxon>Gammaproteobacteria</taxon>
        <taxon>Legionellales</taxon>
        <taxon>Legionellaceae</taxon>
        <taxon>Legionella</taxon>
    </lineage>
</organism>
<dbReference type="InterPro" id="IPR032710">
    <property type="entry name" value="NTF2-like_dom_sf"/>
</dbReference>
<reference evidence="2 3" key="1">
    <citation type="submission" date="2016-02" db="EMBL/GenBank/DDBJ databases">
        <title>Secondary metabolites in Legionella.</title>
        <authorList>
            <person name="Tobias N.J."/>
            <person name="Bode H.B."/>
        </authorList>
    </citation>
    <scope>NUCLEOTIDE SEQUENCE [LARGE SCALE GENOMIC DNA]</scope>
    <source>
        <strain evidence="2 3">DSM 19216</strain>
    </source>
</reference>
<dbReference type="AlphaFoldDB" id="A0A1E5JUS7"/>
<comment type="caution">
    <text evidence="2">The sequence shown here is derived from an EMBL/GenBank/DDBJ whole genome shotgun (WGS) entry which is preliminary data.</text>
</comment>
<feature type="domain" description="DUF4440" evidence="1">
    <location>
        <begin position="21"/>
        <end position="109"/>
    </location>
</feature>
<evidence type="ECO:0000313" key="2">
    <source>
        <dbReference type="EMBL" id="OEH48240.1"/>
    </source>
</evidence>
<gene>
    <name evidence="2" type="ORF">lpari_00732</name>
</gene>
<dbReference type="STRING" id="45071.Lpar_1138"/>
<protein>
    <recommendedName>
        <fullName evidence="1">DUF4440 domain-containing protein</fullName>
    </recommendedName>
</protein>
<dbReference type="PATRIC" id="fig|45071.6.peg.1231"/>
<dbReference type="Gene3D" id="3.10.450.50">
    <property type="match status" value="1"/>
</dbReference>
<keyword evidence="3" id="KW-1185">Reference proteome</keyword>
<dbReference type="EMBL" id="LSOG01000021">
    <property type="protein sequence ID" value="OEH48240.1"/>
    <property type="molecule type" value="Genomic_DNA"/>
</dbReference>
<dbReference type="RefSeq" id="WP_058517021.1">
    <property type="nucleotide sequence ID" value="NZ_CAAAIE010000006.1"/>
</dbReference>
<evidence type="ECO:0000259" key="1">
    <source>
        <dbReference type="Pfam" id="PF14534"/>
    </source>
</evidence>
<accession>A0A1E5JUS7</accession>
<dbReference type="SUPFAM" id="SSF54427">
    <property type="entry name" value="NTF2-like"/>
    <property type="match status" value="1"/>
</dbReference>
<dbReference type="Proteomes" id="UP000095229">
    <property type="component" value="Unassembled WGS sequence"/>
</dbReference>
<sequence>MESVVSQIIHFEKQLLAKNDSVDILIGFIDDEFIEYGSNGKINDRNEAARWLSLEDYSEATGIEFEAKFLTEDVVLLTYLSEMKQNHCSESKFARRISIWRRKNDIWRMVFHQGISIENTKAVQ</sequence>
<dbReference type="OrthoDB" id="121974at2"/>
<dbReference type="InterPro" id="IPR027843">
    <property type="entry name" value="DUF4440"/>
</dbReference>